<accession>A0ABV0EHI9</accession>
<reference evidence="1 2" key="1">
    <citation type="submission" date="2024-02" db="EMBL/GenBank/DDBJ databases">
        <title>New thermophilic sulfur-oxidizing bacteria from a hot springs of the Uzon caldera (Kamchatka, Russia).</title>
        <authorList>
            <person name="Dukat A.M."/>
            <person name="Elcheninov A.G."/>
            <person name="Frolov E.N."/>
        </authorList>
    </citation>
    <scope>NUCLEOTIDE SEQUENCE [LARGE SCALE GENOMIC DNA]</scope>
    <source>
        <strain evidence="1 2">AK1</strain>
    </source>
</reference>
<dbReference type="Proteomes" id="UP001482231">
    <property type="component" value="Unassembled WGS sequence"/>
</dbReference>
<protein>
    <submittedName>
        <fullName evidence="1">Uncharacterized protein</fullName>
    </submittedName>
</protein>
<evidence type="ECO:0000313" key="1">
    <source>
        <dbReference type="EMBL" id="MEO1768089.1"/>
    </source>
</evidence>
<keyword evidence="2" id="KW-1185">Reference proteome</keyword>
<organism evidence="1 2">
    <name type="scientific">Thiobacter aerophilum</name>
    <dbReference type="NCBI Taxonomy" id="3121275"/>
    <lineage>
        <taxon>Bacteria</taxon>
        <taxon>Pseudomonadati</taxon>
        <taxon>Pseudomonadota</taxon>
        <taxon>Betaproteobacteria</taxon>
        <taxon>Burkholderiales</taxon>
        <taxon>Thiobacteraceae</taxon>
        <taxon>Thiobacter</taxon>
    </lineage>
</organism>
<sequence length="422" mass="46368">MNGYSRQQTTRLVAQWRADSKHDADTLITLPQYDIAFDDDQATKLIEYLMDKEADRRDCKSTAPGWLPERRFAKEELPIKVTAPGYGKASKQRILACGEGADGNSDQRRIARYEAAAEINETARINRDCSTDGCPGIGYYCDAAKCYRPVDQLKYGPPHTTEPVYTPSYGRSQFIGTTLVGELIAGYANFSATDKAALGLTPAIKKSLEDALERGKKAGDWFDAIAAQPTYADANAAWSKLSVADQKMFAKETGLGEREYTDMARMKTQPPRNSNGKSLLSDARAAMATTAIMRDAALKTYLMGIFKDYDKFTIMAKALMHKNAKMAQSSAVWDKSEVHLAAMVARAHNGGKWERSLSSLTSPRSSASGDQNHYVKRFLGDKPGEGDWYSLRCAESFGKSTVRPGMQGKGVGGLQMIPLVLN</sequence>
<dbReference type="RefSeq" id="WP_347309201.1">
    <property type="nucleotide sequence ID" value="NZ_JBAJEX010000022.1"/>
</dbReference>
<dbReference type="EMBL" id="JBAJEX010000022">
    <property type="protein sequence ID" value="MEO1768089.1"/>
    <property type="molecule type" value="Genomic_DNA"/>
</dbReference>
<proteinExistence type="predicted"/>
<name>A0ABV0EHI9_9BURK</name>
<gene>
    <name evidence="1" type="ORF">V6E02_12865</name>
</gene>
<comment type="caution">
    <text evidence="1">The sequence shown here is derived from an EMBL/GenBank/DDBJ whole genome shotgun (WGS) entry which is preliminary data.</text>
</comment>
<evidence type="ECO:0000313" key="2">
    <source>
        <dbReference type="Proteomes" id="UP001482231"/>
    </source>
</evidence>